<feature type="chain" id="PRO_5013066408" evidence="1">
    <location>
        <begin position="29"/>
        <end position="191"/>
    </location>
</feature>
<keyword evidence="3" id="KW-1185">Reference proteome</keyword>
<evidence type="ECO:0000313" key="2">
    <source>
        <dbReference type="EMBL" id="GAW00904.1"/>
    </source>
</evidence>
<evidence type="ECO:0000313" key="3">
    <source>
        <dbReference type="Proteomes" id="UP000188533"/>
    </source>
</evidence>
<gene>
    <name evidence="2" type="ORF">LENED_002461</name>
</gene>
<dbReference type="AlphaFoldDB" id="A0A1Q3E1A9"/>
<feature type="signal peptide" evidence="1">
    <location>
        <begin position="1"/>
        <end position="28"/>
    </location>
</feature>
<keyword evidence="1" id="KW-0732">Signal</keyword>
<dbReference type="EMBL" id="BDGU01000043">
    <property type="protein sequence ID" value="GAW00904.1"/>
    <property type="molecule type" value="Genomic_DNA"/>
</dbReference>
<sequence>MMLLPFSPAWRLYTVLLAFALLVISISASPLAMTNVHLERRGRYKNSVAQVYVGRKNPNTSLYMQKNVPYTAHDQFCVFFGKHYGLQYSGPQEKAARINVPTVREHIDYHVLTSLGQVQYDDLVDPDFEEALKTLTVLQLKSPQAITDDFTYVAGVAAELELDHEDGEWHKIYTEVMNLRAREPKRHSPTY</sequence>
<dbReference type="Proteomes" id="UP000188533">
    <property type="component" value="Unassembled WGS sequence"/>
</dbReference>
<proteinExistence type="predicted"/>
<organism evidence="2 3">
    <name type="scientific">Lentinula edodes</name>
    <name type="common">Shiitake mushroom</name>
    <name type="synonym">Lentinus edodes</name>
    <dbReference type="NCBI Taxonomy" id="5353"/>
    <lineage>
        <taxon>Eukaryota</taxon>
        <taxon>Fungi</taxon>
        <taxon>Dikarya</taxon>
        <taxon>Basidiomycota</taxon>
        <taxon>Agaricomycotina</taxon>
        <taxon>Agaricomycetes</taxon>
        <taxon>Agaricomycetidae</taxon>
        <taxon>Agaricales</taxon>
        <taxon>Marasmiineae</taxon>
        <taxon>Omphalotaceae</taxon>
        <taxon>Lentinula</taxon>
    </lineage>
</organism>
<name>A0A1Q3E1A9_LENED</name>
<reference evidence="2 3" key="1">
    <citation type="submission" date="2016-08" db="EMBL/GenBank/DDBJ databases">
        <authorList>
            <consortium name="Lentinula edodes genome sequencing consortium"/>
            <person name="Sakamoto Y."/>
            <person name="Nakade K."/>
            <person name="Sato S."/>
            <person name="Yoshida Y."/>
            <person name="Miyazaki K."/>
            <person name="Natsume S."/>
            <person name="Konno N."/>
        </authorList>
    </citation>
    <scope>NUCLEOTIDE SEQUENCE [LARGE SCALE GENOMIC DNA]</scope>
    <source>
        <strain evidence="2 3">NBRC 111202</strain>
    </source>
</reference>
<accession>A0A1Q3E1A9</accession>
<evidence type="ECO:0000256" key="1">
    <source>
        <dbReference type="SAM" id="SignalP"/>
    </source>
</evidence>
<comment type="caution">
    <text evidence="2">The sequence shown here is derived from an EMBL/GenBank/DDBJ whole genome shotgun (WGS) entry which is preliminary data.</text>
</comment>
<protein>
    <submittedName>
        <fullName evidence="2">Uncharacterized protein</fullName>
    </submittedName>
</protein>
<reference evidence="2 3" key="2">
    <citation type="submission" date="2017-02" db="EMBL/GenBank/DDBJ databases">
        <title>A genome survey and senescence transcriptome analysis in Lentinula edodes.</title>
        <authorList>
            <person name="Sakamoto Y."/>
            <person name="Nakade K."/>
            <person name="Sato S."/>
            <person name="Yoshida Y."/>
            <person name="Miyazaki K."/>
            <person name="Natsume S."/>
            <person name="Konno N."/>
        </authorList>
    </citation>
    <scope>NUCLEOTIDE SEQUENCE [LARGE SCALE GENOMIC DNA]</scope>
    <source>
        <strain evidence="2 3">NBRC 111202</strain>
    </source>
</reference>